<dbReference type="PROSITE" id="PS00957">
    <property type="entry name" value="NAD_G3PDH"/>
    <property type="match status" value="1"/>
</dbReference>
<name>A0A8H8DLM7_9FUNG</name>
<keyword evidence="3" id="KW-0560">Oxidoreductase</keyword>
<dbReference type="InterPro" id="IPR006109">
    <property type="entry name" value="G3P_DH_NAD-dep_C"/>
</dbReference>
<feature type="active site" description="Proton acceptor" evidence="6">
    <location>
        <position position="217"/>
    </location>
</feature>
<dbReference type="SUPFAM" id="SSF51735">
    <property type="entry name" value="NAD(P)-binding Rossmann-fold domains"/>
    <property type="match status" value="1"/>
</dbReference>
<protein>
    <recommendedName>
        <fullName evidence="2">glycerol-3-phosphate dehydrogenase (NAD(+))</fullName>
        <ecNumber evidence="2">1.1.1.8</ecNumber>
    </recommendedName>
</protein>
<evidence type="ECO:0000313" key="12">
    <source>
        <dbReference type="Proteomes" id="UP000673691"/>
    </source>
</evidence>
<feature type="binding site" evidence="7">
    <location>
        <position position="131"/>
    </location>
    <ligand>
        <name>substrate</name>
    </ligand>
</feature>
<feature type="domain" description="Glycerol-3-phosphate dehydrogenase NAD-dependent N-terminal" evidence="9">
    <location>
        <begin position="1"/>
        <end position="60"/>
    </location>
</feature>
<accession>A0A8H8DLM7</accession>
<dbReference type="Pfam" id="PF07479">
    <property type="entry name" value="NAD_Gly3P_dh_C"/>
    <property type="match status" value="1"/>
</dbReference>
<evidence type="ECO:0000256" key="7">
    <source>
        <dbReference type="PIRSR" id="PIRSR000114-2"/>
    </source>
</evidence>
<comment type="catalytic activity">
    <reaction evidence="5">
        <text>sn-glycerol 3-phosphate + NAD(+) = dihydroxyacetone phosphate + NADH + H(+)</text>
        <dbReference type="Rhea" id="RHEA:11092"/>
        <dbReference type="ChEBI" id="CHEBI:15378"/>
        <dbReference type="ChEBI" id="CHEBI:57540"/>
        <dbReference type="ChEBI" id="CHEBI:57597"/>
        <dbReference type="ChEBI" id="CHEBI:57642"/>
        <dbReference type="ChEBI" id="CHEBI:57945"/>
        <dbReference type="EC" id="1.1.1.8"/>
    </reaction>
</comment>
<dbReference type="GO" id="GO:0005975">
    <property type="term" value="P:carbohydrate metabolic process"/>
    <property type="evidence" value="ECO:0007669"/>
    <property type="project" value="InterPro"/>
</dbReference>
<dbReference type="Pfam" id="PF01210">
    <property type="entry name" value="NAD_Gly3P_dh_N"/>
    <property type="match status" value="2"/>
</dbReference>
<keyword evidence="4 8" id="KW-0520">NAD</keyword>
<feature type="domain" description="Glycerol-3-phosphate dehydrogenase NAD-dependent N-terminal" evidence="9">
    <location>
        <begin position="105"/>
        <end position="180"/>
    </location>
</feature>
<dbReference type="Proteomes" id="UP000673691">
    <property type="component" value="Unassembled WGS sequence"/>
</dbReference>
<dbReference type="AlphaFoldDB" id="A0A8H8DLM7"/>
<evidence type="ECO:0000259" key="10">
    <source>
        <dbReference type="Pfam" id="PF07479"/>
    </source>
</evidence>
<evidence type="ECO:0000256" key="4">
    <source>
        <dbReference type="ARBA" id="ARBA00023027"/>
    </source>
</evidence>
<sequence>MWVFEETIDGRKLSDIINELHENVKYLPGIKIPDNVVAIPDLVEAARDATLLVFVIPHQVGGKEPARNAPADRGLWNRGGNISPDPARFLLQTYPQKTPLNSFTASQFVVRACQSLLGHITPDCRAVSLIKGVDVNSGGLALISNVISETLGIDCSVLMGANIAGEVARKCFAEATLGYHPGQLEAGRLFKKLFDTRYFRVNAVEDVAGVELCGALKNVVAIGAGLSDGLKYGDNTKAALMRIGLAEMRKFAKLFSAGVKDDTFFESCGVADLITTCNGGRNRRVAEARVITGKACFVSQAYDYDRRAGRLQNFPVRPSEGLCPDAF</sequence>
<dbReference type="PIRSF" id="PIRSF000114">
    <property type="entry name" value="Glycerol-3-P_dh"/>
    <property type="match status" value="1"/>
</dbReference>
<organism evidence="11 12">
    <name type="scientific">Olpidium bornovanus</name>
    <dbReference type="NCBI Taxonomy" id="278681"/>
    <lineage>
        <taxon>Eukaryota</taxon>
        <taxon>Fungi</taxon>
        <taxon>Fungi incertae sedis</taxon>
        <taxon>Olpidiomycota</taxon>
        <taxon>Olpidiomycotina</taxon>
        <taxon>Olpidiomycetes</taxon>
        <taxon>Olpidiales</taxon>
        <taxon>Olpidiaceae</taxon>
        <taxon>Olpidium</taxon>
    </lineage>
</organism>
<keyword evidence="12" id="KW-1185">Reference proteome</keyword>
<feature type="binding site" evidence="8">
    <location>
        <position position="164"/>
    </location>
    <ligand>
        <name>NAD(+)</name>
        <dbReference type="ChEBI" id="CHEBI:57540"/>
    </ligand>
</feature>
<evidence type="ECO:0000256" key="3">
    <source>
        <dbReference type="ARBA" id="ARBA00023002"/>
    </source>
</evidence>
<evidence type="ECO:0000256" key="6">
    <source>
        <dbReference type="PIRSR" id="PIRSR000114-1"/>
    </source>
</evidence>
<dbReference type="GO" id="GO:0005829">
    <property type="term" value="C:cytosol"/>
    <property type="evidence" value="ECO:0007669"/>
    <property type="project" value="TreeGrafter"/>
</dbReference>
<feature type="binding site" evidence="8">
    <location>
        <position position="281"/>
    </location>
    <ligand>
        <name>NAD(+)</name>
        <dbReference type="ChEBI" id="CHEBI:57540"/>
    </ligand>
</feature>
<dbReference type="PANTHER" id="PTHR11728:SF8">
    <property type="entry name" value="GLYCEROL-3-PHOSPHATE DEHYDROGENASE [NAD(+)]-RELATED"/>
    <property type="match status" value="1"/>
</dbReference>
<gene>
    <name evidence="11" type="ORF">BJ554DRAFT_2843</name>
</gene>
<dbReference type="PANTHER" id="PTHR11728">
    <property type="entry name" value="GLYCEROL-3-PHOSPHATE DEHYDROGENASE"/>
    <property type="match status" value="1"/>
</dbReference>
<reference evidence="11 12" key="1">
    <citation type="journal article" name="Sci. Rep.">
        <title>Genome-scale phylogenetic analyses confirm Olpidium as the closest living zoosporic fungus to the non-flagellated, terrestrial fungi.</title>
        <authorList>
            <person name="Chang Y."/>
            <person name="Rochon D."/>
            <person name="Sekimoto S."/>
            <person name="Wang Y."/>
            <person name="Chovatia M."/>
            <person name="Sandor L."/>
            <person name="Salamov A."/>
            <person name="Grigoriev I.V."/>
            <person name="Stajich J.E."/>
            <person name="Spatafora J.W."/>
        </authorList>
    </citation>
    <scope>NUCLEOTIDE SEQUENCE [LARGE SCALE GENOMIC DNA]</scope>
    <source>
        <strain evidence="11">S191</strain>
    </source>
</reference>
<comment type="caution">
    <text evidence="11">The sequence shown here is derived from an EMBL/GenBank/DDBJ whole genome shotgun (WGS) entry which is preliminary data.</text>
</comment>
<dbReference type="FunFam" id="1.10.1040.10:FF:000004">
    <property type="entry name" value="Glycerol-3-phosphate dehydrogenase [NAD(+)]"/>
    <property type="match status" value="1"/>
</dbReference>
<feature type="binding site" evidence="8">
    <location>
        <position position="89"/>
    </location>
    <ligand>
        <name>NAD(+)</name>
        <dbReference type="ChEBI" id="CHEBI:57540"/>
    </ligand>
</feature>
<feature type="binding site" evidence="7">
    <location>
        <begin position="281"/>
        <end position="282"/>
    </location>
    <ligand>
        <name>substrate</name>
    </ligand>
</feature>
<dbReference type="InterPro" id="IPR006168">
    <property type="entry name" value="G3P_DH_NAD-dep"/>
</dbReference>
<feature type="binding site" evidence="8">
    <location>
        <position position="4"/>
    </location>
    <ligand>
        <name>NAD(+)</name>
        <dbReference type="ChEBI" id="CHEBI:57540"/>
    </ligand>
</feature>
<comment type="similarity">
    <text evidence="1">Belongs to the NAD-dependent glycerol-3-phosphate dehydrogenase family.</text>
</comment>
<evidence type="ECO:0000256" key="1">
    <source>
        <dbReference type="ARBA" id="ARBA00011009"/>
    </source>
</evidence>
<dbReference type="GO" id="GO:0141152">
    <property type="term" value="F:glycerol-3-phosphate dehydrogenase (NAD+) activity"/>
    <property type="evidence" value="ECO:0007669"/>
    <property type="project" value="UniProtKB-EC"/>
</dbReference>
<dbReference type="EMBL" id="JAEFCI010001415">
    <property type="protein sequence ID" value="KAG5462921.1"/>
    <property type="molecule type" value="Genomic_DNA"/>
</dbReference>
<dbReference type="SUPFAM" id="SSF48179">
    <property type="entry name" value="6-phosphogluconate dehydrogenase C-terminal domain-like"/>
    <property type="match status" value="1"/>
</dbReference>
<evidence type="ECO:0000259" key="9">
    <source>
        <dbReference type="Pfam" id="PF01210"/>
    </source>
</evidence>
<dbReference type="GO" id="GO:0051287">
    <property type="term" value="F:NAD binding"/>
    <property type="evidence" value="ECO:0007669"/>
    <property type="project" value="InterPro"/>
</dbReference>
<dbReference type="Gene3D" id="3.40.50.720">
    <property type="entry name" value="NAD(P)-binding Rossmann-like Domain"/>
    <property type="match status" value="2"/>
</dbReference>
<evidence type="ECO:0000313" key="11">
    <source>
        <dbReference type="EMBL" id="KAG5462921.1"/>
    </source>
</evidence>
<proteinExistence type="inferred from homology"/>
<dbReference type="InterPro" id="IPR008927">
    <property type="entry name" value="6-PGluconate_DH-like_C_sf"/>
</dbReference>
<dbReference type="EC" id="1.1.1.8" evidence="2"/>
<dbReference type="OrthoDB" id="10263760at2759"/>
<feature type="domain" description="Glycerol-3-phosphate dehydrogenase NAD-dependent C-terminal" evidence="10">
    <location>
        <begin position="206"/>
        <end position="289"/>
    </location>
</feature>
<dbReference type="InterPro" id="IPR036291">
    <property type="entry name" value="NAD(P)-bd_dom_sf"/>
</dbReference>
<dbReference type="GO" id="GO:0046168">
    <property type="term" value="P:glycerol-3-phosphate catabolic process"/>
    <property type="evidence" value="ECO:0007669"/>
    <property type="project" value="InterPro"/>
</dbReference>
<dbReference type="InterPro" id="IPR013328">
    <property type="entry name" value="6PGD_dom2"/>
</dbReference>
<evidence type="ECO:0000256" key="5">
    <source>
        <dbReference type="ARBA" id="ARBA00048683"/>
    </source>
</evidence>
<evidence type="ECO:0000256" key="2">
    <source>
        <dbReference type="ARBA" id="ARBA00013218"/>
    </source>
</evidence>
<dbReference type="Gene3D" id="1.10.1040.10">
    <property type="entry name" value="N-(1-d-carboxylethyl)-l-norvaline Dehydrogenase, domain 2"/>
    <property type="match status" value="1"/>
</dbReference>
<dbReference type="InterPro" id="IPR011128">
    <property type="entry name" value="G3P_DH_NAD-dep_N"/>
</dbReference>
<evidence type="ECO:0000256" key="8">
    <source>
        <dbReference type="PIRSR" id="PIRSR000114-3"/>
    </source>
</evidence>